<comment type="caution">
    <text evidence="4">The sequence shown here is derived from an EMBL/GenBank/DDBJ whole genome shotgun (WGS) entry which is preliminary data.</text>
</comment>
<dbReference type="InterPro" id="IPR001357">
    <property type="entry name" value="BRCT_dom"/>
</dbReference>
<dbReference type="GO" id="GO:0006270">
    <property type="term" value="P:DNA replication initiation"/>
    <property type="evidence" value="ECO:0007669"/>
    <property type="project" value="TreeGrafter"/>
</dbReference>
<dbReference type="OrthoDB" id="251770at2759"/>
<proteinExistence type="predicted"/>
<gene>
    <name evidence="4" type="ORF">NA57DRAFT_30445</name>
</gene>
<evidence type="ECO:0000313" key="4">
    <source>
        <dbReference type="EMBL" id="KAF2105088.1"/>
    </source>
</evidence>
<evidence type="ECO:0000259" key="3">
    <source>
        <dbReference type="PROSITE" id="PS50172"/>
    </source>
</evidence>
<dbReference type="EMBL" id="ML978121">
    <property type="protein sequence ID" value="KAF2105088.1"/>
    <property type="molecule type" value="Genomic_DNA"/>
</dbReference>
<evidence type="ECO:0000313" key="5">
    <source>
        <dbReference type="Proteomes" id="UP000799772"/>
    </source>
</evidence>
<dbReference type="InterPro" id="IPR036420">
    <property type="entry name" value="BRCT_dom_sf"/>
</dbReference>
<feature type="domain" description="BRCT" evidence="3">
    <location>
        <begin position="93"/>
        <end position="182"/>
    </location>
</feature>
<feature type="region of interest" description="Disordered" evidence="2">
    <location>
        <begin position="201"/>
        <end position="289"/>
    </location>
</feature>
<keyword evidence="1" id="KW-0677">Repeat</keyword>
<dbReference type="FunFam" id="3.40.50.10190:FF:000010">
    <property type="entry name" value="DNA topoisomerase II binding protein 1"/>
    <property type="match status" value="1"/>
</dbReference>
<evidence type="ECO:0000256" key="2">
    <source>
        <dbReference type="SAM" id="MobiDB-lite"/>
    </source>
</evidence>
<keyword evidence="5" id="KW-1185">Reference proteome</keyword>
<dbReference type="CDD" id="cd17740">
    <property type="entry name" value="BRCT_Rad4_rpt1"/>
    <property type="match status" value="1"/>
</dbReference>
<dbReference type="PROSITE" id="PS50172">
    <property type="entry name" value="BRCT"/>
    <property type="match status" value="3"/>
</dbReference>
<dbReference type="CDD" id="cd17723">
    <property type="entry name" value="BRCT_Rad4_rpt4"/>
    <property type="match status" value="1"/>
</dbReference>
<reference evidence="4" key="1">
    <citation type="journal article" date="2020" name="Stud. Mycol.">
        <title>101 Dothideomycetes genomes: a test case for predicting lifestyles and emergence of pathogens.</title>
        <authorList>
            <person name="Haridas S."/>
            <person name="Albert R."/>
            <person name="Binder M."/>
            <person name="Bloem J."/>
            <person name="Labutti K."/>
            <person name="Salamov A."/>
            <person name="Andreopoulos B."/>
            <person name="Baker S."/>
            <person name="Barry K."/>
            <person name="Bills G."/>
            <person name="Bluhm B."/>
            <person name="Cannon C."/>
            <person name="Castanera R."/>
            <person name="Culley D."/>
            <person name="Daum C."/>
            <person name="Ezra D."/>
            <person name="Gonzalez J."/>
            <person name="Henrissat B."/>
            <person name="Kuo A."/>
            <person name="Liang C."/>
            <person name="Lipzen A."/>
            <person name="Lutzoni F."/>
            <person name="Magnuson J."/>
            <person name="Mondo S."/>
            <person name="Nolan M."/>
            <person name="Ohm R."/>
            <person name="Pangilinan J."/>
            <person name="Park H.-J."/>
            <person name="Ramirez L."/>
            <person name="Alfaro M."/>
            <person name="Sun H."/>
            <person name="Tritt A."/>
            <person name="Yoshinaga Y."/>
            <person name="Zwiers L.-H."/>
            <person name="Turgeon B."/>
            <person name="Goodwin S."/>
            <person name="Spatafora J."/>
            <person name="Crous P."/>
            <person name="Grigoriev I."/>
        </authorList>
    </citation>
    <scope>NUCLEOTIDE SEQUENCE</scope>
    <source>
        <strain evidence="4">CBS 133067</strain>
    </source>
</reference>
<protein>
    <submittedName>
        <fullName evidence="4">BRCT domain-containing protein</fullName>
    </submittedName>
</protein>
<dbReference type="InterPro" id="IPR059215">
    <property type="entry name" value="BRCT2_TopBP1-like"/>
</dbReference>
<sequence>MPLKGVVLCCTSIGPEDRTKISAIAAEMGAEHKYDLTSDVTHLLIGDINTPKYRYVAKERPDIKVLTPDWVLAVRDTWMAAEDVDVRALEDEYRAPPFLGLKICLTGFDDLDEREEISQNVRRSGAEYSGDLTRDITHLIAAAPKGKKYEYARQWNVKVVSLEWLNESIVRGMALDETLYDPNIPSEERGQGAWRKMPLESVIGKRPRQEDEQTAAQAPSRRKLRRTVSEKFGSQAGAMWADITSQQKDHKEPDVQPEEGDVDSQTMSKRTEEETQEPDPEPSHNDGKLALAPSRKLQRAGIFQHRLVSIDGFDEKKTSILRQHLISNDAVVVSLDELREAAEDEQVDGFLVVPHDTHVHRYDYIVDDAKFQLVNECWVETCLHSKIVVEPADDETLQILCCPPRKSHIEGFEDVVVCSTGFAPINILHLAKFIKMMGGRYDEYLKEGTSVLICNSETPNQEKLQFAVRYGIPVVNARWLWMSYHNGKLDPVDDYLLDAISEKTEGYSKTPRLQRYPAFEVSQARTQDTVKLQKPEEQHR</sequence>
<evidence type="ECO:0000256" key="1">
    <source>
        <dbReference type="ARBA" id="ARBA00022737"/>
    </source>
</evidence>
<dbReference type="Pfam" id="PF00533">
    <property type="entry name" value="BRCT"/>
    <property type="match status" value="1"/>
</dbReference>
<dbReference type="GO" id="GO:0033314">
    <property type="term" value="P:mitotic DNA replication checkpoint signaling"/>
    <property type="evidence" value="ECO:0007669"/>
    <property type="project" value="TreeGrafter"/>
</dbReference>
<dbReference type="CDD" id="cd17731">
    <property type="entry name" value="BRCT_TopBP1_rpt2_like"/>
    <property type="match status" value="1"/>
</dbReference>
<dbReference type="SUPFAM" id="SSF52113">
    <property type="entry name" value="BRCT domain"/>
    <property type="match status" value="3"/>
</dbReference>
<dbReference type="Pfam" id="PF12738">
    <property type="entry name" value="PTCB-BRCT"/>
    <property type="match status" value="2"/>
</dbReference>
<dbReference type="AlphaFoldDB" id="A0A9P4MBF9"/>
<dbReference type="SMART" id="SM00292">
    <property type="entry name" value="BRCT"/>
    <property type="match status" value="3"/>
</dbReference>
<feature type="domain" description="BRCT" evidence="3">
    <location>
        <begin position="407"/>
        <end position="497"/>
    </location>
</feature>
<accession>A0A9P4MBF9</accession>
<dbReference type="Gene3D" id="3.40.50.10190">
    <property type="entry name" value="BRCT domain"/>
    <property type="match status" value="4"/>
</dbReference>
<dbReference type="Proteomes" id="UP000799772">
    <property type="component" value="Unassembled WGS sequence"/>
</dbReference>
<name>A0A9P4MBF9_9PEZI</name>
<dbReference type="PANTHER" id="PTHR13561:SF20">
    <property type="entry name" value="DNA TOPOISOMERASE 2-BINDING PROTEIN 1"/>
    <property type="match status" value="1"/>
</dbReference>
<dbReference type="GO" id="GO:0007095">
    <property type="term" value="P:mitotic G2 DNA damage checkpoint signaling"/>
    <property type="evidence" value="ECO:0007669"/>
    <property type="project" value="TreeGrafter"/>
</dbReference>
<dbReference type="CDD" id="cd18433">
    <property type="entry name" value="BRCT_Rad4_rpt3"/>
    <property type="match status" value="1"/>
</dbReference>
<dbReference type="PANTHER" id="PTHR13561">
    <property type="entry name" value="DNA REPLICATION REGULATOR DPB11-RELATED"/>
    <property type="match status" value="1"/>
</dbReference>
<organism evidence="4 5">
    <name type="scientific">Rhizodiscina lignyota</name>
    <dbReference type="NCBI Taxonomy" id="1504668"/>
    <lineage>
        <taxon>Eukaryota</taxon>
        <taxon>Fungi</taxon>
        <taxon>Dikarya</taxon>
        <taxon>Ascomycota</taxon>
        <taxon>Pezizomycotina</taxon>
        <taxon>Dothideomycetes</taxon>
        <taxon>Pleosporomycetidae</taxon>
        <taxon>Aulographales</taxon>
        <taxon>Rhizodiscinaceae</taxon>
        <taxon>Rhizodiscina</taxon>
    </lineage>
</organism>
<feature type="domain" description="BRCT" evidence="3">
    <location>
        <begin position="1"/>
        <end position="72"/>
    </location>
</feature>